<name>A0A225SMB4_9BURK</name>
<evidence type="ECO:0000313" key="3">
    <source>
        <dbReference type="Proteomes" id="UP000214747"/>
    </source>
</evidence>
<protein>
    <recommendedName>
        <fullName evidence="1">DUF4935 domain-containing protein</fullName>
    </recommendedName>
</protein>
<reference evidence="2 3" key="1">
    <citation type="journal article" date="2010" name="Int. J. Syst. Evol. Microbiol.">
        <title>Reclassification of Herbaspirillum putei as a later heterotypic synonym of Herbaspirillum huttiense, with the description of H. huttiense subsp. huttiense subsp. nov. and H. huttiense subsp. putei subsp. nov., comb. nov., and description of Herbaspirillum aquaticum sp. nov.</title>
        <authorList>
            <person name="Dobritsa A.P."/>
            <person name="Reddy M.C."/>
            <person name="Samadpour M."/>
        </authorList>
    </citation>
    <scope>NUCLEOTIDE SEQUENCE [LARGE SCALE GENOMIC DNA]</scope>
    <source>
        <strain evidence="2 3">IEH 4430</strain>
    </source>
</reference>
<dbReference type="Pfam" id="PF16289">
    <property type="entry name" value="PIN_12"/>
    <property type="match status" value="1"/>
</dbReference>
<sequence length="390" mass="44641">MNTKNKNHDDPEKIKQIKEWISNGEIDTITIDTTVFDDAGMRLDRGPFSLLKQFGRHPTTLVISEVVLKEIKKHLRERLGKVKARLARDMNDALELIGGSREDFYEIKKKIKELPDAVTLCEMQTDLFVSEAKAEIIEANPHVKMSDLIDLYFNQRPPFQKGNPKKSEFPDAISLSSLEAWAVKNDKKIVVVSRDGDWKSFCEQSLHLHIIKDLSTALALFQTPDEVVQEVMRRLTEELTKNNSLLKMMILKTLSGNDWYGDASIMAGCHRFHFDVEDVELLEISRFNLNEEAGINLVGIDYENVSVTCEFSVSARFAVEFLFNSWLEDSEEYAEAGRARIEESSDFKVSVFLTTPIKHGDLEHFETETRVEELTLGFGFIEPNELSDRE</sequence>
<dbReference type="InterPro" id="IPR032557">
    <property type="entry name" value="DUF4935"/>
</dbReference>
<organism evidence="2 3">
    <name type="scientific">Herbaspirillum aquaticum</name>
    <dbReference type="NCBI Taxonomy" id="568783"/>
    <lineage>
        <taxon>Bacteria</taxon>
        <taxon>Pseudomonadati</taxon>
        <taxon>Pseudomonadota</taxon>
        <taxon>Betaproteobacteria</taxon>
        <taxon>Burkholderiales</taxon>
        <taxon>Oxalobacteraceae</taxon>
        <taxon>Herbaspirillum</taxon>
    </lineage>
</organism>
<feature type="domain" description="DUF4935" evidence="1">
    <location>
        <begin position="29"/>
        <end position="198"/>
    </location>
</feature>
<dbReference type="AlphaFoldDB" id="A0A225SMB4"/>
<gene>
    <name evidence="2" type="ORF">CEJ45_24330</name>
</gene>
<evidence type="ECO:0000259" key="1">
    <source>
        <dbReference type="Pfam" id="PF16289"/>
    </source>
</evidence>
<accession>A0A225SMB4</accession>
<dbReference type="EMBL" id="NJGV01000050">
    <property type="protein sequence ID" value="OWY31680.1"/>
    <property type="molecule type" value="Genomic_DNA"/>
</dbReference>
<comment type="caution">
    <text evidence="2">The sequence shown here is derived from an EMBL/GenBank/DDBJ whole genome shotgun (WGS) entry which is preliminary data.</text>
</comment>
<proteinExistence type="predicted"/>
<dbReference type="Proteomes" id="UP000214747">
    <property type="component" value="Unassembled WGS sequence"/>
</dbReference>
<evidence type="ECO:0000313" key="2">
    <source>
        <dbReference type="EMBL" id="OWY31680.1"/>
    </source>
</evidence>
<keyword evidence="3" id="KW-1185">Reference proteome</keyword>
<dbReference type="RefSeq" id="WP_088757553.1">
    <property type="nucleotide sequence ID" value="NZ_NJGV01000050.1"/>
</dbReference>